<evidence type="ECO:0000313" key="3">
    <source>
        <dbReference type="Proteomes" id="UP000825009"/>
    </source>
</evidence>
<keyword evidence="1" id="KW-1133">Transmembrane helix</keyword>
<reference evidence="2 3" key="1">
    <citation type="submission" date="2021-07" db="EMBL/GenBank/DDBJ databases">
        <title>A novel Jannaschia species isolated from marine dinoflagellate Ceratoperidinium margalefii.</title>
        <authorList>
            <person name="Jiang Y."/>
            <person name="Li Z."/>
        </authorList>
    </citation>
    <scope>NUCLEOTIDE SEQUENCE [LARGE SCALE GENOMIC DNA]</scope>
    <source>
        <strain evidence="2 3">J12C1-MA-4</strain>
    </source>
</reference>
<keyword evidence="1" id="KW-0472">Membrane</keyword>
<accession>A0A8F6YA65</accession>
<evidence type="ECO:0000256" key="1">
    <source>
        <dbReference type="SAM" id="Phobius"/>
    </source>
</evidence>
<feature type="transmembrane region" description="Helical" evidence="1">
    <location>
        <begin position="52"/>
        <end position="74"/>
    </location>
</feature>
<proteinExistence type="predicted"/>
<sequence>MTNNEISRVVALIPLIGYFIIFNDSVAAYLSFDLLAGADDTVASPFWISSLVKLRLAFFGAISLFVGTAIFLMLRPPVLDFAKSDLSFADRVLSGYAIEEIQAMEVDVDNKTSWSLCTTLIEQYTREDANGERGLRFARAFGRQVDLVRAHGEYTRALSREWYTGQVARRPFARMLSVSCAIVGYVLLAIPTIDIFQAVLRDITF</sequence>
<keyword evidence="3" id="KW-1185">Reference proteome</keyword>
<feature type="transmembrane region" description="Helical" evidence="1">
    <location>
        <begin position="12"/>
        <end position="32"/>
    </location>
</feature>
<gene>
    <name evidence="2" type="ORF">KYE46_12030</name>
</gene>
<dbReference type="RefSeq" id="WP_219000857.1">
    <property type="nucleotide sequence ID" value="NZ_CP079194.1"/>
</dbReference>
<protein>
    <submittedName>
        <fullName evidence="2">Uncharacterized protein</fullName>
    </submittedName>
</protein>
<organism evidence="2 3">
    <name type="scientific">Gymnodinialimonas ceratoperidinii</name>
    <dbReference type="NCBI Taxonomy" id="2856823"/>
    <lineage>
        <taxon>Bacteria</taxon>
        <taxon>Pseudomonadati</taxon>
        <taxon>Pseudomonadota</taxon>
        <taxon>Alphaproteobacteria</taxon>
        <taxon>Rhodobacterales</taxon>
        <taxon>Paracoccaceae</taxon>
        <taxon>Gymnodinialimonas</taxon>
    </lineage>
</organism>
<dbReference type="EMBL" id="CP079194">
    <property type="protein sequence ID" value="QXT38661.1"/>
    <property type="molecule type" value="Genomic_DNA"/>
</dbReference>
<name>A0A8F6YA65_9RHOB</name>
<keyword evidence="1" id="KW-0812">Transmembrane</keyword>
<evidence type="ECO:0000313" key="2">
    <source>
        <dbReference type="EMBL" id="QXT38661.1"/>
    </source>
</evidence>
<dbReference type="AlphaFoldDB" id="A0A8F6YA65"/>
<feature type="transmembrane region" description="Helical" evidence="1">
    <location>
        <begin position="176"/>
        <end position="200"/>
    </location>
</feature>
<dbReference type="KEGG" id="gce:KYE46_12030"/>
<dbReference type="Proteomes" id="UP000825009">
    <property type="component" value="Chromosome"/>
</dbReference>